<dbReference type="SMART" id="SM00267">
    <property type="entry name" value="GGDEF"/>
    <property type="match status" value="1"/>
</dbReference>
<dbReference type="Proteomes" id="UP001385499">
    <property type="component" value="Unassembled WGS sequence"/>
</dbReference>
<dbReference type="RefSeq" id="WP_340276436.1">
    <property type="nucleotide sequence ID" value="NZ_JBAKIA010000015.1"/>
</dbReference>
<comment type="caution">
    <text evidence="3">The sequence shown here is derived from an EMBL/GenBank/DDBJ whole genome shotgun (WGS) entry which is preliminary data.</text>
</comment>
<dbReference type="PROSITE" id="PS51257">
    <property type="entry name" value="PROKAR_LIPOPROTEIN"/>
    <property type="match status" value="1"/>
</dbReference>
<accession>A0ABU8TQI2</accession>
<dbReference type="PANTHER" id="PTHR46663">
    <property type="entry name" value="DIGUANYLATE CYCLASE DGCT-RELATED"/>
    <property type="match status" value="1"/>
</dbReference>
<keyword evidence="3" id="KW-0808">Transferase</keyword>
<evidence type="ECO:0000259" key="2">
    <source>
        <dbReference type="PROSITE" id="PS50887"/>
    </source>
</evidence>
<keyword evidence="4" id="KW-1185">Reference proteome</keyword>
<dbReference type="Pfam" id="PF05228">
    <property type="entry name" value="CHASE4"/>
    <property type="match status" value="1"/>
</dbReference>
<dbReference type="InterPro" id="IPR052163">
    <property type="entry name" value="DGC-Regulatory_Protein"/>
</dbReference>
<name>A0ABU8TQI2_9HYPH</name>
<dbReference type="NCBIfam" id="TIGR00254">
    <property type="entry name" value="GGDEF"/>
    <property type="match status" value="1"/>
</dbReference>
<dbReference type="PROSITE" id="PS50887">
    <property type="entry name" value="GGDEF"/>
    <property type="match status" value="1"/>
</dbReference>
<sequence length="488" mass="53381">MSQSRGRIAVRVYWLAALLIILSCSSLLFVGYVASSFADQQAAKNETQIFKNAIRDRKLLIARDQLSLARWDKAVSNITHNVDQDFIRKEFFGPHWHDFGIDRAYIVSPNDTILATAKEDEVDFTNEPLKAGTVLKQLADRTRERFEKNRIKIADGFGQKAITATEVNNITELAYAKIDGESMLLSAMAIVPDEGEVVLTAEPPVILISGKIIDQKFINNLSAPLSLNDIQFLKEANSALQRTTHTLLDPNGNAVGHFSWVAQTPGQEIWSLVVPIVFVLGGFLTFAAYMVSRRIARLSQSLEESERINRHNARHDALTGLMNRLAFSEYLAEALMGLPGKPFALIGCDLDRFKAVNDTYGHGGGDIVIKQVAERLIEAVGESGVVGRIGGDEFIILITGPVTYDTLDTLSSQILSIFRTPIEIAQGVSTEIGISLGIVLAQEVGIGEIDLVNAADKALYTAKENGRNQAVFASPLLEDQNVGTSVPS</sequence>
<evidence type="ECO:0000313" key="3">
    <source>
        <dbReference type="EMBL" id="MEJ8476083.1"/>
    </source>
</evidence>
<evidence type="ECO:0000256" key="1">
    <source>
        <dbReference type="SAM" id="Phobius"/>
    </source>
</evidence>
<dbReference type="InterPro" id="IPR043128">
    <property type="entry name" value="Rev_trsase/Diguanyl_cyclase"/>
</dbReference>
<dbReference type="SUPFAM" id="SSF55073">
    <property type="entry name" value="Nucleotide cyclase"/>
    <property type="match status" value="1"/>
</dbReference>
<feature type="transmembrane region" description="Helical" evidence="1">
    <location>
        <begin position="12"/>
        <end position="34"/>
    </location>
</feature>
<keyword evidence="1" id="KW-0812">Transmembrane</keyword>
<dbReference type="InterPro" id="IPR000160">
    <property type="entry name" value="GGDEF_dom"/>
</dbReference>
<dbReference type="EMBL" id="JBAKIA010000015">
    <property type="protein sequence ID" value="MEJ8476083.1"/>
    <property type="molecule type" value="Genomic_DNA"/>
</dbReference>
<dbReference type="Pfam" id="PF00990">
    <property type="entry name" value="GGDEF"/>
    <property type="match status" value="1"/>
</dbReference>
<dbReference type="Gene3D" id="3.30.70.270">
    <property type="match status" value="1"/>
</dbReference>
<dbReference type="PANTHER" id="PTHR46663:SF2">
    <property type="entry name" value="GGDEF DOMAIN-CONTAINING PROTEIN"/>
    <property type="match status" value="1"/>
</dbReference>
<feature type="transmembrane region" description="Helical" evidence="1">
    <location>
        <begin position="269"/>
        <end position="291"/>
    </location>
</feature>
<organism evidence="3 4">
    <name type="scientific">Roseibium algae</name>
    <dbReference type="NCBI Taxonomy" id="3123038"/>
    <lineage>
        <taxon>Bacteria</taxon>
        <taxon>Pseudomonadati</taxon>
        <taxon>Pseudomonadota</taxon>
        <taxon>Alphaproteobacteria</taxon>
        <taxon>Hyphomicrobiales</taxon>
        <taxon>Stappiaceae</taxon>
        <taxon>Roseibium</taxon>
    </lineage>
</organism>
<dbReference type="EC" id="2.7.7.65" evidence="3"/>
<dbReference type="GO" id="GO:0052621">
    <property type="term" value="F:diguanylate cyclase activity"/>
    <property type="evidence" value="ECO:0007669"/>
    <property type="project" value="UniProtKB-EC"/>
</dbReference>
<evidence type="ECO:0000313" key="4">
    <source>
        <dbReference type="Proteomes" id="UP001385499"/>
    </source>
</evidence>
<protein>
    <submittedName>
        <fullName evidence="3">Diguanylate cyclase</fullName>
        <ecNumber evidence="3">2.7.7.65</ecNumber>
    </submittedName>
</protein>
<keyword evidence="1" id="KW-0472">Membrane</keyword>
<dbReference type="CDD" id="cd01949">
    <property type="entry name" value="GGDEF"/>
    <property type="match status" value="1"/>
</dbReference>
<keyword evidence="3" id="KW-0548">Nucleotidyltransferase</keyword>
<feature type="domain" description="GGDEF" evidence="2">
    <location>
        <begin position="341"/>
        <end position="475"/>
    </location>
</feature>
<gene>
    <name evidence="3" type="ORF">V6575_18485</name>
</gene>
<dbReference type="InterPro" id="IPR029787">
    <property type="entry name" value="Nucleotide_cyclase"/>
</dbReference>
<dbReference type="InterPro" id="IPR007892">
    <property type="entry name" value="CHASE4"/>
</dbReference>
<proteinExistence type="predicted"/>
<keyword evidence="1" id="KW-1133">Transmembrane helix</keyword>
<reference evidence="3 4" key="1">
    <citation type="submission" date="2024-02" db="EMBL/GenBank/DDBJ databases">
        <title>Roseibium algae sp. nov., isolated from marine alga (Grateloupia sp.), showing potential in myo-inositol conversion.</title>
        <authorList>
            <person name="Wang Y."/>
        </authorList>
    </citation>
    <scope>NUCLEOTIDE SEQUENCE [LARGE SCALE GENOMIC DNA]</scope>
    <source>
        <strain evidence="3 4">H3510</strain>
    </source>
</reference>